<gene>
    <name evidence="16" type="primary">hom</name>
    <name evidence="16" type="ORF">GCM10007140_16490</name>
</gene>
<proteinExistence type="inferred from homology"/>
<evidence type="ECO:0000256" key="1">
    <source>
        <dbReference type="ARBA" id="ARBA00005056"/>
    </source>
</evidence>
<reference evidence="16" key="2">
    <citation type="submission" date="2020-09" db="EMBL/GenBank/DDBJ databases">
        <authorList>
            <person name="Sun Q."/>
            <person name="Zhou Y."/>
        </authorList>
    </citation>
    <scope>NUCLEOTIDE SEQUENCE</scope>
    <source>
        <strain evidence="16">CGMCC 1.12698</strain>
    </source>
</reference>
<keyword evidence="8 12" id="KW-0560">Oxidoreductase</keyword>
<dbReference type="InterPro" id="IPR005106">
    <property type="entry name" value="Asp/hSer_DH_NAD-bd"/>
</dbReference>
<comment type="similarity">
    <text evidence="3 13">Belongs to the homoserine dehydrogenase family.</text>
</comment>
<dbReference type="SUPFAM" id="SSF51735">
    <property type="entry name" value="NAD(P)-binding Rossmann-fold domains"/>
    <property type="match status" value="1"/>
</dbReference>
<comment type="pathway">
    <text evidence="2 12">Amino-acid biosynthesis; L-methionine biosynthesis via de novo pathway; L-homoserine from L-aspartate: step 3/3.</text>
</comment>
<sequence length="418" mass="46130">MSEVKVALLGFGTIGYGVYTNITNEQNTIQNVVKQTVKITGALIRDPHKERSIAKDILLTTDFHELLAKEKPDVVIEAMGGIEPTLTYIKDALNAGCHVISANKDLIARHGKDIEEIAKANNVFFAYEASVGGGIPLIRTIKELLQFNHIEQIEAILNGTSNFILSYMRSEKASFEDALEIAKAKGYAEPDPTNDVEGYDPFYKAMVLSNLMYGAQPHWEDVFVEGISKVKTDELLLAETLGFRLKQFVSINDALQVSVGLHFVDNTHPLYGVEGVDNAIRFKAKTLGFLTLQGPGAGANATSSAIIEDLVSFYTKEKVVPEVPKQTRVPENAERPTSTYTLLFTREDCCEKLVDILQENGAILQRASSPYGSALLYKTHGTPTYQLLAQYAEDVALYSAHVTNEQLYTRTKEVISTI</sequence>
<evidence type="ECO:0000313" key="16">
    <source>
        <dbReference type="EMBL" id="GGE67017.1"/>
    </source>
</evidence>
<dbReference type="InterPro" id="IPR036291">
    <property type="entry name" value="NAD(P)-bd_dom_sf"/>
</dbReference>
<dbReference type="SUPFAM" id="SSF55347">
    <property type="entry name" value="Glyceraldehyde-3-phosphate dehydrogenase-like, C-terminal domain"/>
    <property type="match status" value="1"/>
</dbReference>
<dbReference type="GO" id="GO:0009088">
    <property type="term" value="P:threonine biosynthetic process"/>
    <property type="evidence" value="ECO:0007669"/>
    <property type="project" value="UniProtKB-KW"/>
</dbReference>
<evidence type="ECO:0000256" key="8">
    <source>
        <dbReference type="ARBA" id="ARBA00023002"/>
    </source>
</evidence>
<evidence type="ECO:0000259" key="14">
    <source>
        <dbReference type="Pfam" id="PF00742"/>
    </source>
</evidence>
<protein>
    <recommendedName>
        <fullName evidence="5 12">Homoserine dehydrogenase</fullName>
        <ecNumber evidence="4 12">1.1.1.3</ecNumber>
    </recommendedName>
</protein>
<dbReference type="PANTHER" id="PTHR43331">
    <property type="entry name" value="HOMOSERINE DEHYDROGENASE"/>
    <property type="match status" value="1"/>
</dbReference>
<dbReference type="GO" id="GO:0050661">
    <property type="term" value="F:NADP binding"/>
    <property type="evidence" value="ECO:0007669"/>
    <property type="project" value="InterPro"/>
</dbReference>
<keyword evidence="12" id="KW-0521">NADP</keyword>
<evidence type="ECO:0000259" key="15">
    <source>
        <dbReference type="Pfam" id="PF03447"/>
    </source>
</evidence>
<name>A0A917ARC1_9BACI</name>
<keyword evidence="17" id="KW-1185">Reference proteome</keyword>
<dbReference type="Gene3D" id="3.40.50.720">
    <property type="entry name" value="NAD(P)-binding Rossmann-like Domain"/>
    <property type="match status" value="1"/>
</dbReference>
<dbReference type="Proteomes" id="UP000605259">
    <property type="component" value="Unassembled WGS sequence"/>
</dbReference>
<dbReference type="Gene3D" id="3.30.360.10">
    <property type="entry name" value="Dihydrodipicolinate Reductase, domain 2"/>
    <property type="match status" value="1"/>
</dbReference>
<dbReference type="FunFam" id="3.30.360.10:FF:000005">
    <property type="entry name" value="Homoserine dehydrogenase"/>
    <property type="match status" value="1"/>
</dbReference>
<evidence type="ECO:0000256" key="3">
    <source>
        <dbReference type="ARBA" id="ARBA00006753"/>
    </source>
</evidence>
<dbReference type="PANTHER" id="PTHR43331:SF1">
    <property type="entry name" value="HOMOSERINE DEHYDROGENASE"/>
    <property type="match status" value="1"/>
</dbReference>
<keyword evidence="7 12" id="KW-0791">Threonine biosynthesis</keyword>
<evidence type="ECO:0000256" key="7">
    <source>
        <dbReference type="ARBA" id="ARBA00022697"/>
    </source>
</evidence>
<evidence type="ECO:0000256" key="10">
    <source>
        <dbReference type="ARBA" id="ARBA00023167"/>
    </source>
</evidence>
<comment type="pathway">
    <text evidence="1 12">Amino-acid biosynthesis; L-threonine biosynthesis; L-threonine from L-aspartate: step 3/5.</text>
</comment>
<dbReference type="EC" id="1.1.1.3" evidence="4 12"/>
<evidence type="ECO:0000256" key="11">
    <source>
        <dbReference type="ARBA" id="ARBA00048841"/>
    </source>
</evidence>
<reference evidence="16" key="1">
    <citation type="journal article" date="2014" name="Int. J. Syst. Evol. Microbiol.">
        <title>Complete genome sequence of Corynebacterium casei LMG S-19264T (=DSM 44701T), isolated from a smear-ripened cheese.</title>
        <authorList>
            <consortium name="US DOE Joint Genome Institute (JGI-PGF)"/>
            <person name="Walter F."/>
            <person name="Albersmeier A."/>
            <person name="Kalinowski J."/>
            <person name="Ruckert C."/>
        </authorList>
    </citation>
    <scope>NUCLEOTIDE SEQUENCE</scope>
    <source>
        <strain evidence="16">CGMCC 1.12698</strain>
    </source>
</reference>
<evidence type="ECO:0000256" key="9">
    <source>
        <dbReference type="ARBA" id="ARBA00023053"/>
    </source>
</evidence>
<evidence type="ECO:0000256" key="5">
    <source>
        <dbReference type="ARBA" id="ARBA00013376"/>
    </source>
</evidence>
<evidence type="ECO:0000256" key="2">
    <source>
        <dbReference type="ARBA" id="ARBA00005062"/>
    </source>
</evidence>
<organism evidence="16 17">
    <name type="scientific">Priestia taiwanensis</name>
    <dbReference type="NCBI Taxonomy" id="1347902"/>
    <lineage>
        <taxon>Bacteria</taxon>
        <taxon>Bacillati</taxon>
        <taxon>Bacillota</taxon>
        <taxon>Bacilli</taxon>
        <taxon>Bacillales</taxon>
        <taxon>Bacillaceae</taxon>
        <taxon>Priestia</taxon>
    </lineage>
</organism>
<dbReference type="GO" id="GO:0009086">
    <property type="term" value="P:methionine biosynthetic process"/>
    <property type="evidence" value="ECO:0007669"/>
    <property type="project" value="UniProtKB-KW"/>
</dbReference>
<evidence type="ECO:0000256" key="6">
    <source>
        <dbReference type="ARBA" id="ARBA00022605"/>
    </source>
</evidence>
<accession>A0A917ARC1</accession>
<evidence type="ECO:0000256" key="4">
    <source>
        <dbReference type="ARBA" id="ARBA00013213"/>
    </source>
</evidence>
<keyword evidence="10 12" id="KW-0486">Methionine biosynthesis</keyword>
<comment type="caution">
    <text evidence="16">The sequence shown here is derived from an EMBL/GenBank/DDBJ whole genome shotgun (WGS) entry which is preliminary data.</text>
</comment>
<keyword evidence="6 12" id="KW-0028">Amino-acid biosynthesis</keyword>
<dbReference type="EMBL" id="BMFK01000001">
    <property type="protein sequence ID" value="GGE67017.1"/>
    <property type="molecule type" value="Genomic_DNA"/>
</dbReference>
<comment type="catalytic activity">
    <reaction evidence="11">
        <text>L-homoserine + NADP(+) = L-aspartate 4-semialdehyde + NADPH + H(+)</text>
        <dbReference type="Rhea" id="RHEA:15761"/>
        <dbReference type="ChEBI" id="CHEBI:15378"/>
        <dbReference type="ChEBI" id="CHEBI:57476"/>
        <dbReference type="ChEBI" id="CHEBI:57783"/>
        <dbReference type="ChEBI" id="CHEBI:58349"/>
        <dbReference type="ChEBI" id="CHEBI:537519"/>
        <dbReference type="EC" id="1.1.1.3"/>
    </reaction>
    <physiologicalReaction direction="right-to-left" evidence="11">
        <dbReference type="Rhea" id="RHEA:15763"/>
    </physiologicalReaction>
</comment>
<dbReference type="GO" id="GO:0004412">
    <property type="term" value="F:homoserine dehydrogenase activity"/>
    <property type="evidence" value="ECO:0007669"/>
    <property type="project" value="UniProtKB-EC"/>
</dbReference>
<dbReference type="RefSeq" id="WP_188387889.1">
    <property type="nucleotide sequence ID" value="NZ_BMFK01000001.1"/>
</dbReference>
<feature type="domain" description="Homoserine dehydrogenase catalytic" evidence="14">
    <location>
        <begin position="136"/>
        <end position="311"/>
    </location>
</feature>
<dbReference type="Pfam" id="PF00742">
    <property type="entry name" value="Homoserine_dh"/>
    <property type="match status" value="1"/>
</dbReference>
<dbReference type="Pfam" id="PF03447">
    <property type="entry name" value="NAD_binding_3"/>
    <property type="match status" value="1"/>
</dbReference>
<dbReference type="AlphaFoldDB" id="A0A917ARC1"/>
<dbReference type="NCBIfam" id="NF004976">
    <property type="entry name" value="PRK06349.1"/>
    <property type="match status" value="1"/>
</dbReference>
<dbReference type="PROSITE" id="PS01042">
    <property type="entry name" value="HOMOSER_DHGENASE"/>
    <property type="match status" value="1"/>
</dbReference>
<evidence type="ECO:0000313" key="17">
    <source>
        <dbReference type="Proteomes" id="UP000605259"/>
    </source>
</evidence>
<evidence type="ECO:0000256" key="13">
    <source>
        <dbReference type="RuleBase" id="RU004171"/>
    </source>
</evidence>
<dbReference type="InterPro" id="IPR019811">
    <property type="entry name" value="HDH_CS"/>
</dbReference>
<evidence type="ECO:0000256" key="12">
    <source>
        <dbReference type="RuleBase" id="RU000579"/>
    </source>
</evidence>
<feature type="domain" description="Aspartate/homoserine dehydrogenase NAD-binding" evidence="15">
    <location>
        <begin position="10"/>
        <end position="128"/>
    </location>
</feature>
<dbReference type="InterPro" id="IPR001342">
    <property type="entry name" value="HDH_cat"/>
</dbReference>
<keyword evidence="9" id="KW-0915">Sodium</keyword>